<feature type="domain" description="Ig-like" evidence="14">
    <location>
        <begin position="105"/>
        <end position="204"/>
    </location>
</feature>
<comment type="caution">
    <text evidence="15">The sequence shown here is derived from an EMBL/GenBank/DDBJ whole genome shotgun (WGS) entry which is preliminary data.</text>
</comment>
<organism evidence="15 16">
    <name type="scientific">Mauremys mutica</name>
    <name type="common">yellowpond turtle</name>
    <dbReference type="NCBI Taxonomy" id="74926"/>
    <lineage>
        <taxon>Eukaryota</taxon>
        <taxon>Metazoa</taxon>
        <taxon>Chordata</taxon>
        <taxon>Craniata</taxon>
        <taxon>Vertebrata</taxon>
        <taxon>Euteleostomi</taxon>
        <taxon>Archelosauria</taxon>
        <taxon>Testudinata</taxon>
        <taxon>Testudines</taxon>
        <taxon>Cryptodira</taxon>
        <taxon>Durocryptodira</taxon>
        <taxon>Testudinoidea</taxon>
        <taxon>Geoemydidae</taxon>
        <taxon>Geoemydinae</taxon>
        <taxon>Mauremys</taxon>
    </lineage>
</organism>
<evidence type="ECO:0000259" key="14">
    <source>
        <dbReference type="PROSITE" id="PS50835"/>
    </source>
</evidence>
<keyword evidence="9" id="KW-1015">Disulfide bond</keyword>
<feature type="compositionally biased region" description="Polar residues" evidence="12">
    <location>
        <begin position="241"/>
        <end position="279"/>
    </location>
</feature>
<keyword evidence="6" id="KW-0130">Cell adhesion</keyword>
<keyword evidence="10" id="KW-0325">Glycoprotein</keyword>
<dbReference type="Proteomes" id="UP000827986">
    <property type="component" value="Unassembled WGS sequence"/>
</dbReference>
<feature type="region of interest" description="Disordered" evidence="12">
    <location>
        <begin position="303"/>
        <end position="399"/>
    </location>
</feature>
<dbReference type="Pfam" id="PF09085">
    <property type="entry name" value="Adhes-Ig_like"/>
    <property type="match status" value="1"/>
</dbReference>
<dbReference type="Pfam" id="PF03921">
    <property type="entry name" value="ICAM_N"/>
    <property type="match status" value="1"/>
</dbReference>
<feature type="signal peptide" evidence="13">
    <location>
        <begin position="1"/>
        <end position="18"/>
    </location>
</feature>
<keyword evidence="4 13" id="KW-0732">Signal</keyword>
<dbReference type="GO" id="GO:0007229">
    <property type="term" value="P:integrin-mediated signaling pathway"/>
    <property type="evidence" value="ECO:0007669"/>
    <property type="project" value="InterPro"/>
</dbReference>
<dbReference type="GO" id="GO:0098640">
    <property type="term" value="F:integrin binding involved in cell-matrix adhesion"/>
    <property type="evidence" value="ECO:0007669"/>
    <property type="project" value="InterPro"/>
</dbReference>
<dbReference type="GO" id="GO:0034113">
    <property type="term" value="P:heterotypic cell-cell adhesion"/>
    <property type="evidence" value="ECO:0007669"/>
    <property type="project" value="TreeGrafter"/>
</dbReference>
<dbReference type="PANTHER" id="PTHR14162">
    <property type="entry name" value="MUCOSAL ADDRESSIN CELL ADHESION MOLECULE-1"/>
    <property type="match status" value="1"/>
</dbReference>
<evidence type="ECO:0000256" key="12">
    <source>
        <dbReference type="SAM" id="MobiDB-lite"/>
    </source>
</evidence>
<reference evidence="15" key="1">
    <citation type="submission" date="2021-09" db="EMBL/GenBank/DDBJ databases">
        <title>The genome of Mauremys mutica provides insights into the evolution of semi-aquatic lifestyle.</title>
        <authorList>
            <person name="Gong S."/>
            <person name="Gao Y."/>
        </authorList>
    </citation>
    <scope>NUCLEOTIDE SEQUENCE</scope>
    <source>
        <strain evidence="15">MM-2020</strain>
        <tissue evidence="15">Muscle</tissue>
    </source>
</reference>
<dbReference type="Gene3D" id="2.60.40.10">
    <property type="entry name" value="Immunoglobulins"/>
    <property type="match status" value="3"/>
</dbReference>
<evidence type="ECO:0000256" key="7">
    <source>
        <dbReference type="ARBA" id="ARBA00022989"/>
    </source>
</evidence>
<dbReference type="PANTHER" id="PTHR14162:SF1">
    <property type="entry name" value="MUCOSAL ADDRESSIN CELL ADHESION MOLECULE 1"/>
    <property type="match status" value="1"/>
</dbReference>
<name>A0A9D3X6A8_9SAUR</name>
<evidence type="ECO:0000313" key="15">
    <source>
        <dbReference type="EMBL" id="KAH1174664.1"/>
    </source>
</evidence>
<feature type="compositionally biased region" description="Polar residues" evidence="12">
    <location>
        <begin position="213"/>
        <end position="232"/>
    </location>
</feature>
<dbReference type="InterPro" id="IPR036179">
    <property type="entry name" value="Ig-like_dom_sf"/>
</dbReference>
<feature type="chain" id="PRO_5039271646" description="Ig-like domain-containing protein" evidence="13">
    <location>
        <begin position="19"/>
        <end position="596"/>
    </location>
</feature>
<dbReference type="InterPro" id="IPR013783">
    <property type="entry name" value="Ig-like_fold"/>
</dbReference>
<dbReference type="InterPro" id="IPR003987">
    <property type="entry name" value="ICAM_VCAM_N"/>
</dbReference>
<dbReference type="InterPro" id="IPR013768">
    <property type="entry name" value="ICAM_N"/>
</dbReference>
<feature type="compositionally biased region" description="Polar residues" evidence="12">
    <location>
        <begin position="303"/>
        <end position="336"/>
    </location>
</feature>
<dbReference type="AlphaFoldDB" id="A0A9D3X6A8"/>
<gene>
    <name evidence="15" type="ORF">KIL84_008655</name>
</gene>
<comment type="similarity">
    <text evidence="2">Belongs to the immunoglobulin superfamily. ICAM family.</text>
</comment>
<keyword evidence="8" id="KW-0472">Membrane</keyword>
<keyword evidence="11" id="KW-0393">Immunoglobulin domain</keyword>
<dbReference type="SMART" id="SM00409">
    <property type="entry name" value="IG"/>
    <property type="match status" value="3"/>
</dbReference>
<evidence type="ECO:0000256" key="6">
    <source>
        <dbReference type="ARBA" id="ARBA00022889"/>
    </source>
</evidence>
<dbReference type="CDD" id="cd00096">
    <property type="entry name" value="Ig"/>
    <property type="match status" value="1"/>
</dbReference>
<dbReference type="InterPro" id="IPR007110">
    <property type="entry name" value="Ig-like_dom"/>
</dbReference>
<evidence type="ECO:0000256" key="4">
    <source>
        <dbReference type="ARBA" id="ARBA00022729"/>
    </source>
</evidence>
<dbReference type="PROSITE" id="PS50835">
    <property type="entry name" value="IG_LIKE"/>
    <property type="match status" value="2"/>
</dbReference>
<proteinExistence type="inferred from homology"/>
<dbReference type="GO" id="GO:2000403">
    <property type="term" value="P:positive regulation of lymphocyte migration"/>
    <property type="evidence" value="ECO:0007669"/>
    <property type="project" value="InterPro"/>
</dbReference>
<dbReference type="InterPro" id="IPR015169">
    <property type="entry name" value="Adhes-Ig-like"/>
</dbReference>
<dbReference type="SMART" id="SM00408">
    <property type="entry name" value="IGc2"/>
    <property type="match status" value="1"/>
</dbReference>
<dbReference type="InterPro" id="IPR013098">
    <property type="entry name" value="Ig_I-set"/>
</dbReference>
<dbReference type="InterPro" id="IPR037413">
    <property type="entry name" value="MADCAM1"/>
</dbReference>
<comment type="subcellular location">
    <subcellularLocation>
        <location evidence="1">Membrane</location>
        <topology evidence="1">Single-pass type I membrane protein</topology>
    </subcellularLocation>
</comment>
<dbReference type="PRINTS" id="PR01472">
    <property type="entry name" value="ICAMVCAM1"/>
</dbReference>
<evidence type="ECO:0000256" key="11">
    <source>
        <dbReference type="ARBA" id="ARBA00023319"/>
    </source>
</evidence>
<sequence>MEPTLLLLLLSLGWTCSGRLTVLPQEPLVQIGGTIQLNCSLDCPDGKPQWKGLDTNLGNIISTPTYSLLLITNAAVAMEGTKFCVGNCQGKSHQGSTSLQVYSLPDTLQLETQPKELVAGQPAHLHCSIGKVYPPGSLTLSWYRGDQRLESPDPEEAADDEELFSYDSELEVPGEEVTEGLEFRCEVELLLPSDRSFRRATVVTVSTKAVAEQPTTGSVTGQENPRTESPATTEKPPATDCSPTTGLGATTGSPTAELTSAESPTAELTSAESPTTEFIVTSHKPSAKATSVPWLVTTETLATESRAASQHPSAGTATTDWSPSSGLRSATENPTTGDVAHTENPTTGDVAHTENPTTGDVAHTENPTTGDVAHTENPTTGDVARTENPLTKKATSVQSPRTESVCNLQIRPVPSKGTTGEALKIICEAQCGEDITIRWLKTPVELSQYQEEASKGKSILTVDRVDLDHQGIYECVMLSRRLQVASLHIAVSAGEWLPRALHSGVVGPCGEVRASPGRRGCPSDCVCFLPRSVLPQVTTEQKLQLMAGITLRPKPVGWGEAECLCSRAKHHAWVLATHFAWWLNATVNKGWGRLLG</sequence>
<dbReference type="InterPro" id="IPR003598">
    <property type="entry name" value="Ig_sub2"/>
</dbReference>
<keyword evidence="5" id="KW-0677">Repeat</keyword>
<evidence type="ECO:0000256" key="1">
    <source>
        <dbReference type="ARBA" id="ARBA00004479"/>
    </source>
</evidence>
<evidence type="ECO:0000313" key="16">
    <source>
        <dbReference type="Proteomes" id="UP000827986"/>
    </source>
</evidence>
<dbReference type="GO" id="GO:0050901">
    <property type="term" value="P:leukocyte tethering or rolling"/>
    <property type="evidence" value="ECO:0007669"/>
    <property type="project" value="TreeGrafter"/>
</dbReference>
<keyword evidence="16" id="KW-1185">Reference proteome</keyword>
<evidence type="ECO:0000256" key="9">
    <source>
        <dbReference type="ARBA" id="ARBA00023157"/>
    </source>
</evidence>
<evidence type="ECO:0000256" key="10">
    <source>
        <dbReference type="ARBA" id="ARBA00023180"/>
    </source>
</evidence>
<evidence type="ECO:0000256" key="3">
    <source>
        <dbReference type="ARBA" id="ARBA00022692"/>
    </source>
</evidence>
<evidence type="ECO:0000256" key="2">
    <source>
        <dbReference type="ARBA" id="ARBA00005925"/>
    </source>
</evidence>
<feature type="domain" description="Ig-like" evidence="14">
    <location>
        <begin position="400"/>
        <end position="492"/>
    </location>
</feature>
<keyword evidence="3" id="KW-0812">Transmembrane</keyword>
<accession>A0A9D3X6A8</accession>
<evidence type="ECO:0000256" key="13">
    <source>
        <dbReference type="SAM" id="SignalP"/>
    </source>
</evidence>
<evidence type="ECO:0000256" key="8">
    <source>
        <dbReference type="ARBA" id="ARBA00023136"/>
    </source>
</evidence>
<dbReference type="EMBL" id="JAHDVG010000479">
    <property type="protein sequence ID" value="KAH1174664.1"/>
    <property type="molecule type" value="Genomic_DNA"/>
</dbReference>
<dbReference type="GO" id="GO:0016020">
    <property type="term" value="C:membrane"/>
    <property type="evidence" value="ECO:0007669"/>
    <property type="project" value="UniProtKB-SubCell"/>
</dbReference>
<keyword evidence="7" id="KW-1133">Transmembrane helix</keyword>
<feature type="region of interest" description="Disordered" evidence="12">
    <location>
        <begin position="210"/>
        <end position="290"/>
    </location>
</feature>
<dbReference type="SUPFAM" id="SSF48726">
    <property type="entry name" value="Immunoglobulin"/>
    <property type="match status" value="3"/>
</dbReference>
<dbReference type="InterPro" id="IPR003599">
    <property type="entry name" value="Ig_sub"/>
</dbReference>
<protein>
    <recommendedName>
        <fullName evidence="14">Ig-like domain-containing protein</fullName>
    </recommendedName>
</protein>
<dbReference type="Pfam" id="PF07679">
    <property type="entry name" value="I-set"/>
    <property type="match status" value="1"/>
</dbReference>
<evidence type="ECO:0000256" key="5">
    <source>
        <dbReference type="ARBA" id="ARBA00022737"/>
    </source>
</evidence>